<dbReference type="InterPro" id="IPR003413">
    <property type="entry name" value="T2SS_GspI_C"/>
</dbReference>
<organism evidence="2">
    <name type="scientific">marine metagenome</name>
    <dbReference type="NCBI Taxonomy" id="408172"/>
    <lineage>
        <taxon>unclassified sequences</taxon>
        <taxon>metagenomes</taxon>
        <taxon>ecological metagenomes</taxon>
    </lineage>
</organism>
<protein>
    <recommendedName>
        <fullName evidence="1">Type II secretion system protein GspI C-terminal domain-containing protein</fullName>
    </recommendedName>
</protein>
<reference evidence="2" key="1">
    <citation type="submission" date="2018-05" db="EMBL/GenBank/DDBJ databases">
        <authorList>
            <person name="Lanie J.A."/>
            <person name="Ng W.-L."/>
            <person name="Kazmierczak K.M."/>
            <person name="Andrzejewski T.M."/>
            <person name="Davidsen T.M."/>
            <person name="Wayne K.J."/>
            <person name="Tettelin H."/>
            <person name="Glass J.I."/>
            <person name="Rusch D."/>
            <person name="Podicherti R."/>
            <person name="Tsui H.-C.T."/>
            <person name="Winkler M.E."/>
        </authorList>
    </citation>
    <scope>NUCLEOTIDE SEQUENCE</scope>
</reference>
<dbReference type="Pfam" id="PF02501">
    <property type="entry name" value="T2SSI"/>
    <property type="match status" value="1"/>
</dbReference>
<evidence type="ECO:0000313" key="2">
    <source>
        <dbReference type="EMBL" id="SVB84953.1"/>
    </source>
</evidence>
<feature type="domain" description="Type II secretion system protein GspI C-terminal" evidence="1">
    <location>
        <begin position="31"/>
        <end position="106"/>
    </location>
</feature>
<dbReference type="GO" id="GO:0015627">
    <property type="term" value="C:type II protein secretion system complex"/>
    <property type="evidence" value="ECO:0007669"/>
    <property type="project" value="InterPro"/>
</dbReference>
<dbReference type="GO" id="GO:0015628">
    <property type="term" value="P:protein secretion by the type II secretion system"/>
    <property type="evidence" value="ECO:0007669"/>
    <property type="project" value="InterPro"/>
</dbReference>
<dbReference type="EMBL" id="UINC01060444">
    <property type="protein sequence ID" value="SVB84953.1"/>
    <property type="molecule type" value="Genomic_DNA"/>
</dbReference>
<name>A0A382HDW9_9ZZZZ</name>
<sequence length="110" mass="12418">MEVAVALLILSTSVVAIYQFISSTHLSSYQLHDRVIAREVANNRVALMQTIDPPLADRQRSGQVTMNGKDWLWEETTSKTTGDLFGFSIAVINKETQQTVFIREGYIEQQ</sequence>
<dbReference type="SUPFAM" id="SSF54523">
    <property type="entry name" value="Pili subunits"/>
    <property type="match status" value="1"/>
</dbReference>
<dbReference type="Gene3D" id="3.30.1300.30">
    <property type="entry name" value="GSPII I/J protein-like"/>
    <property type="match status" value="1"/>
</dbReference>
<gene>
    <name evidence="2" type="ORF">METZ01_LOCUS237807</name>
</gene>
<proteinExistence type="predicted"/>
<evidence type="ECO:0000259" key="1">
    <source>
        <dbReference type="Pfam" id="PF02501"/>
    </source>
</evidence>
<dbReference type="AlphaFoldDB" id="A0A382HDW9"/>
<dbReference type="NCBIfam" id="TIGR01707">
    <property type="entry name" value="gspI"/>
    <property type="match status" value="1"/>
</dbReference>
<dbReference type="InterPro" id="IPR045584">
    <property type="entry name" value="Pilin-like"/>
</dbReference>
<dbReference type="InterPro" id="IPR010052">
    <property type="entry name" value="T2SS_protein-GspI"/>
</dbReference>
<accession>A0A382HDW9</accession>